<gene>
    <name evidence="2" type="ORF">AAG570_010481</name>
</gene>
<reference evidence="2 3" key="1">
    <citation type="submission" date="2024-07" db="EMBL/GenBank/DDBJ databases">
        <title>Chromosome-level genome assembly of the water stick insect Ranatra chinensis (Heteroptera: Nepidae).</title>
        <authorList>
            <person name="Liu X."/>
        </authorList>
    </citation>
    <scope>NUCLEOTIDE SEQUENCE [LARGE SCALE GENOMIC DNA]</scope>
    <source>
        <strain evidence="2">Cailab_2021Rc</strain>
        <tissue evidence="2">Muscle</tissue>
    </source>
</reference>
<keyword evidence="1" id="KW-0732">Signal</keyword>
<protein>
    <submittedName>
        <fullName evidence="2">Uncharacterized protein</fullName>
    </submittedName>
</protein>
<evidence type="ECO:0000313" key="3">
    <source>
        <dbReference type="Proteomes" id="UP001558652"/>
    </source>
</evidence>
<dbReference type="Proteomes" id="UP001558652">
    <property type="component" value="Unassembled WGS sequence"/>
</dbReference>
<organism evidence="2 3">
    <name type="scientific">Ranatra chinensis</name>
    <dbReference type="NCBI Taxonomy" id="642074"/>
    <lineage>
        <taxon>Eukaryota</taxon>
        <taxon>Metazoa</taxon>
        <taxon>Ecdysozoa</taxon>
        <taxon>Arthropoda</taxon>
        <taxon>Hexapoda</taxon>
        <taxon>Insecta</taxon>
        <taxon>Pterygota</taxon>
        <taxon>Neoptera</taxon>
        <taxon>Paraneoptera</taxon>
        <taxon>Hemiptera</taxon>
        <taxon>Heteroptera</taxon>
        <taxon>Panheteroptera</taxon>
        <taxon>Nepomorpha</taxon>
        <taxon>Nepidae</taxon>
        <taxon>Ranatrinae</taxon>
        <taxon>Ranatra</taxon>
    </lineage>
</organism>
<dbReference type="Gene3D" id="2.70.220.10">
    <property type="entry name" value="Ganglioside GM2 activator"/>
    <property type="match status" value="1"/>
</dbReference>
<evidence type="ECO:0000256" key="1">
    <source>
        <dbReference type="ARBA" id="ARBA00022729"/>
    </source>
</evidence>
<dbReference type="SUPFAM" id="SSF63707">
    <property type="entry name" value="Ganglioside M2 (gm2) activator"/>
    <property type="match status" value="1"/>
</dbReference>
<dbReference type="EMBL" id="JBFDAA010000005">
    <property type="protein sequence ID" value="KAL1132526.1"/>
    <property type="molecule type" value="Genomic_DNA"/>
</dbReference>
<comment type="caution">
    <text evidence="2">The sequence shown here is derived from an EMBL/GenBank/DDBJ whole genome shotgun (WGS) entry which is preliminary data.</text>
</comment>
<sequence>MDRRFYPSRVKARYKTYSRHYSSGQHSRNSGRPRVETTMNCWKIGSVCIFSLACILHMAPARPNVGPLKGQYILVPKQLADCPNKGTNELRLVSSKLRKIGRDTYSYTSDVILPYGLTDEMSFVFNCATHGNGGWKENAFNINFDRACTSLKKRFPETYELAKKEFGSFQDCPIPPGNYTIRNAIYKPSSLKAFPTLFYEQFRMDTYFLMDNKRIGCKRFFYDVVPKKNV</sequence>
<evidence type="ECO:0000313" key="2">
    <source>
        <dbReference type="EMBL" id="KAL1132526.1"/>
    </source>
</evidence>
<keyword evidence="3" id="KW-1185">Reference proteome</keyword>
<dbReference type="AlphaFoldDB" id="A0ABD0YMN9"/>
<name>A0ABD0YMN9_9HEMI</name>
<dbReference type="InterPro" id="IPR036846">
    <property type="entry name" value="GM2-AP_sf"/>
</dbReference>
<proteinExistence type="predicted"/>
<accession>A0ABD0YMN9</accession>